<dbReference type="Gene3D" id="3.30.1120.70">
    <property type="match status" value="1"/>
</dbReference>
<proteinExistence type="predicted"/>
<dbReference type="Proteomes" id="UP000198761">
    <property type="component" value="Unassembled WGS sequence"/>
</dbReference>
<dbReference type="NCBIfam" id="TIGR01537">
    <property type="entry name" value="portal_HK97"/>
    <property type="match status" value="1"/>
</dbReference>
<dbReference type="RefSeq" id="WP_245749543.1">
    <property type="nucleotide sequence ID" value="NZ_FOCE01000023.1"/>
</dbReference>
<accession>A0A1H8NTF7</accession>
<evidence type="ECO:0000313" key="1">
    <source>
        <dbReference type="EMBL" id="SEO32832.1"/>
    </source>
</evidence>
<gene>
    <name evidence="1" type="ORF">SAMN04488103_12316</name>
</gene>
<name>A0A1H8NTF7_9RHOB</name>
<dbReference type="STRING" id="933059.SAMN04488103_12316"/>
<dbReference type="Gene3D" id="1.20.1270.210">
    <property type="match status" value="1"/>
</dbReference>
<dbReference type="Pfam" id="PF04860">
    <property type="entry name" value="Phage_portal"/>
    <property type="match status" value="1"/>
</dbReference>
<dbReference type="Gene3D" id="3.40.140.120">
    <property type="match status" value="1"/>
</dbReference>
<sequence length="401" mass="43096">MGIMSSLARVVGRGASEQKSIRLTDPEALALFGVLPATSGASVTAASALRVPAVRRAVSLIAESVATLPFKTYSADKAAAKDHPSYALVHDWANDWTSAEDLRELLTADALLTGHGFAQVIRNDAGRPLELHRMDPGAVTVEHDGFGEPSYRVRLTGGGTVVLPFGDVLHIQSLRGVSPITLAREAIGLALAAEQHLAGFFKNGGRPSGVILHPNKLDAEALKKLATSWFKSHGGEQAGSTAILDEGMTFQEIAAKLADAEFSEVRREQVREIARAFNVPPALLYELSRGTWSNFEQSHRDFLTGTLRPWIARWQAAYTRVLLPPADRARFYIEATPDDLLSVEFAARATAYSQYRAMGAMAANEVRAGLNLPPLPGGDVLENPFTTTGAAPAPIKEPQDD</sequence>
<dbReference type="AlphaFoldDB" id="A0A1H8NTF7"/>
<reference evidence="1 2" key="1">
    <citation type="submission" date="2016-10" db="EMBL/GenBank/DDBJ databases">
        <authorList>
            <person name="de Groot N.N."/>
        </authorList>
    </citation>
    <scope>NUCLEOTIDE SEQUENCE [LARGE SCALE GENOMIC DNA]</scope>
    <source>
        <strain evidence="1 2">DSM 3857</strain>
    </source>
</reference>
<protein>
    <submittedName>
        <fullName evidence="1">Phage portal protein, HK97 family</fullName>
    </submittedName>
</protein>
<dbReference type="InterPro" id="IPR006427">
    <property type="entry name" value="Portal_HK97"/>
</dbReference>
<keyword evidence="2" id="KW-1185">Reference proteome</keyword>
<dbReference type="InterPro" id="IPR006944">
    <property type="entry name" value="Phage/GTA_portal"/>
</dbReference>
<dbReference type="EMBL" id="FOCE01000023">
    <property type="protein sequence ID" value="SEO32832.1"/>
    <property type="molecule type" value="Genomic_DNA"/>
</dbReference>
<organism evidence="1 2">
    <name type="scientific">Gemmobacter aquatilis</name>
    <dbReference type="NCBI Taxonomy" id="933059"/>
    <lineage>
        <taxon>Bacteria</taxon>
        <taxon>Pseudomonadati</taxon>
        <taxon>Pseudomonadota</taxon>
        <taxon>Alphaproteobacteria</taxon>
        <taxon>Rhodobacterales</taxon>
        <taxon>Paracoccaceae</taxon>
        <taxon>Gemmobacter</taxon>
    </lineage>
</organism>
<evidence type="ECO:0000313" key="2">
    <source>
        <dbReference type="Proteomes" id="UP000198761"/>
    </source>
</evidence>